<gene>
    <name evidence="1" type="primary">IL21R_1</name>
    <name evidence="1" type="ORF">P7K49_019174</name>
</gene>
<name>A0ABQ9UWJ8_SAGOE</name>
<sequence length="78" mass="8291">MDTFDSGFVGTDCSSPVECDFTSPGDEGPLWSYLHQWVVILSPLSSPGLGQLVRLTGCPELATGYRALSQSQGHLGCD</sequence>
<proteinExistence type="predicted"/>
<accession>A0ABQ9UWJ8</accession>
<comment type="caution">
    <text evidence="1">The sequence shown here is derived from an EMBL/GenBank/DDBJ whole genome shotgun (WGS) entry which is preliminary data.</text>
</comment>
<evidence type="ECO:0000313" key="1">
    <source>
        <dbReference type="EMBL" id="KAK2101508.1"/>
    </source>
</evidence>
<reference evidence="1 2" key="1">
    <citation type="submission" date="2023-05" db="EMBL/GenBank/DDBJ databases">
        <title>B98-5 Cell Line De Novo Hybrid Assembly: An Optical Mapping Approach.</title>
        <authorList>
            <person name="Kananen K."/>
            <person name="Auerbach J.A."/>
            <person name="Kautto E."/>
            <person name="Blachly J.S."/>
        </authorList>
    </citation>
    <scope>NUCLEOTIDE SEQUENCE [LARGE SCALE GENOMIC DNA]</scope>
    <source>
        <strain evidence="1">B95-8</strain>
        <tissue evidence="1">Cell line</tissue>
    </source>
</reference>
<evidence type="ECO:0000313" key="2">
    <source>
        <dbReference type="Proteomes" id="UP001266305"/>
    </source>
</evidence>
<organism evidence="1 2">
    <name type="scientific">Saguinus oedipus</name>
    <name type="common">Cotton-top tamarin</name>
    <name type="synonym">Oedipomidas oedipus</name>
    <dbReference type="NCBI Taxonomy" id="9490"/>
    <lineage>
        <taxon>Eukaryota</taxon>
        <taxon>Metazoa</taxon>
        <taxon>Chordata</taxon>
        <taxon>Craniata</taxon>
        <taxon>Vertebrata</taxon>
        <taxon>Euteleostomi</taxon>
        <taxon>Mammalia</taxon>
        <taxon>Eutheria</taxon>
        <taxon>Euarchontoglires</taxon>
        <taxon>Primates</taxon>
        <taxon>Haplorrhini</taxon>
        <taxon>Platyrrhini</taxon>
        <taxon>Cebidae</taxon>
        <taxon>Callitrichinae</taxon>
        <taxon>Saguinus</taxon>
    </lineage>
</organism>
<protein>
    <submittedName>
        <fullName evidence="1">Interleukin-21 receptor</fullName>
    </submittedName>
</protein>
<dbReference type="EMBL" id="JASSZA010000009">
    <property type="protein sequence ID" value="KAK2101508.1"/>
    <property type="molecule type" value="Genomic_DNA"/>
</dbReference>
<keyword evidence="1" id="KW-0675">Receptor</keyword>
<dbReference type="Proteomes" id="UP001266305">
    <property type="component" value="Unassembled WGS sequence"/>
</dbReference>
<keyword evidence="2" id="KW-1185">Reference proteome</keyword>